<gene>
    <name evidence="5" type="primary">mfpsA</name>
    <name evidence="5" type="ORF">PAA8504_00848</name>
</gene>
<feature type="domain" description="Glycosyl transferase family 1" evidence="4">
    <location>
        <begin position="208"/>
        <end position="317"/>
    </location>
</feature>
<dbReference type="AlphaFoldDB" id="A0A2R8BSC5"/>
<evidence type="ECO:0000259" key="4">
    <source>
        <dbReference type="Pfam" id="PF00534"/>
    </source>
</evidence>
<sequence>MTDQPPIRILYIMSAFYPAIAYGGPIFSLKVVTDGIAARPDFAVEVLTTDAADPNTGERLKLDANPARFPAGYDVRYCRSVMGKPISVEMMRRLPAAIRRADIVHLTGPYDFAVLPTLLLARIMRKPVVWSPRGGFQATSQWKNAPKRRIKQAFERVAGTIRPGRTVLHVTAEVEAETSRPNLGTLEAAVIPNAIDVPADTPARDWQPDGKLRLGFLSRVHPKKGLDLLIEAMTGLPDHVTLDIYGDGDATYLAQLRDRIAQSGLTGRIAFHGLVDGERKSAAFRNCDLFVLPTYSENFGIVVAEALAHGTPVVVTKGAPWQGIEDARCGHWTDITSDGLREAIAACDGEDLQAMGQRGRAWMLRDFSAQGTIERFDALYRKLGAGHDVAEGASWQS</sequence>
<dbReference type="RefSeq" id="WP_245897516.1">
    <property type="nucleotide sequence ID" value="NZ_ONZF01000002.1"/>
</dbReference>
<comment type="similarity">
    <text evidence="1">Belongs to the glycosyltransferase group 1 family. Glycosyltransferase 4 subfamily.</text>
</comment>
<keyword evidence="6" id="KW-1185">Reference proteome</keyword>
<dbReference type="EC" id="2.4.1.246" evidence="5"/>
<accession>A0A2R8BSC5</accession>
<name>A0A2R8BSC5_9RHOB</name>
<dbReference type="PANTHER" id="PTHR12526:SF640">
    <property type="entry name" value="COLANIC ACID BIOSYNTHESIS GLYCOSYLTRANSFERASE WCAL-RELATED"/>
    <property type="match status" value="1"/>
</dbReference>
<evidence type="ECO:0000256" key="2">
    <source>
        <dbReference type="ARBA" id="ARBA00022676"/>
    </source>
</evidence>
<organism evidence="5 6">
    <name type="scientific">Palleronia abyssalis</name>
    <dbReference type="NCBI Taxonomy" id="1501240"/>
    <lineage>
        <taxon>Bacteria</taxon>
        <taxon>Pseudomonadati</taxon>
        <taxon>Pseudomonadota</taxon>
        <taxon>Alphaproteobacteria</taxon>
        <taxon>Rhodobacterales</taxon>
        <taxon>Roseobacteraceae</taxon>
        <taxon>Palleronia</taxon>
    </lineage>
</organism>
<evidence type="ECO:0000256" key="3">
    <source>
        <dbReference type="ARBA" id="ARBA00022679"/>
    </source>
</evidence>
<dbReference type="Proteomes" id="UP000244912">
    <property type="component" value="Unassembled WGS sequence"/>
</dbReference>
<dbReference type="SUPFAM" id="SSF53756">
    <property type="entry name" value="UDP-Glycosyltransferase/glycogen phosphorylase"/>
    <property type="match status" value="1"/>
</dbReference>
<evidence type="ECO:0000256" key="1">
    <source>
        <dbReference type="ARBA" id="ARBA00009481"/>
    </source>
</evidence>
<dbReference type="PANTHER" id="PTHR12526">
    <property type="entry name" value="GLYCOSYLTRANSFERASE"/>
    <property type="match status" value="1"/>
</dbReference>
<evidence type="ECO:0000313" key="6">
    <source>
        <dbReference type="Proteomes" id="UP000244912"/>
    </source>
</evidence>
<dbReference type="Pfam" id="PF00534">
    <property type="entry name" value="Glycos_transf_1"/>
    <property type="match status" value="1"/>
</dbReference>
<protein>
    <submittedName>
        <fullName evidence="5">Mannosylfructose-phosphate synthase</fullName>
        <ecNumber evidence="5">2.4.1.246</ecNumber>
    </submittedName>
</protein>
<keyword evidence="2 5" id="KW-0328">Glycosyltransferase</keyword>
<dbReference type="InterPro" id="IPR001296">
    <property type="entry name" value="Glyco_trans_1"/>
</dbReference>
<dbReference type="GO" id="GO:0103011">
    <property type="term" value="F:mannosylfructose-phosphate synthase activity"/>
    <property type="evidence" value="ECO:0007669"/>
    <property type="project" value="UniProtKB-EC"/>
</dbReference>
<dbReference type="EMBL" id="ONZF01000002">
    <property type="protein sequence ID" value="SPJ23043.1"/>
    <property type="molecule type" value="Genomic_DNA"/>
</dbReference>
<dbReference type="Gene3D" id="3.40.50.2000">
    <property type="entry name" value="Glycogen Phosphorylase B"/>
    <property type="match status" value="2"/>
</dbReference>
<keyword evidence="3 5" id="KW-0808">Transferase</keyword>
<evidence type="ECO:0000313" key="5">
    <source>
        <dbReference type="EMBL" id="SPJ23043.1"/>
    </source>
</evidence>
<reference evidence="6" key="1">
    <citation type="submission" date="2018-03" db="EMBL/GenBank/DDBJ databases">
        <authorList>
            <person name="Rodrigo-Torres L."/>
            <person name="Arahal R. D."/>
            <person name="Lucena T."/>
        </authorList>
    </citation>
    <scope>NUCLEOTIDE SEQUENCE [LARGE SCALE GENOMIC DNA]</scope>
    <source>
        <strain evidence="6">CECT 8504</strain>
    </source>
</reference>
<proteinExistence type="inferred from homology"/>